<proteinExistence type="predicted"/>
<reference evidence="2" key="1">
    <citation type="submission" date="2016-11" db="EMBL/GenBank/DDBJ databases">
        <authorList>
            <person name="Jaros S."/>
            <person name="Januszkiewicz K."/>
            <person name="Wedrychowicz H."/>
        </authorList>
    </citation>
    <scope>NUCLEOTIDE SEQUENCE [LARGE SCALE GENOMIC DNA]</scope>
    <source>
        <strain evidence="2">DSM 7057</strain>
    </source>
</reference>
<accession>A0AA94L1B5</accession>
<gene>
    <name evidence="1" type="ORF">SAMN02910291_00507</name>
</gene>
<dbReference type="AlphaFoldDB" id="A0AA94L1B5"/>
<evidence type="ECO:0000313" key="2">
    <source>
        <dbReference type="Proteomes" id="UP000182680"/>
    </source>
</evidence>
<protein>
    <submittedName>
        <fullName evidence="1">Restriction alleviation protein Lar</fullName>
    </submittedName>
</protein>
<dbReference type="Pfam" id="PF14354">
    <property type="entry name" value="Lar_restr_allev"/>
    <property type="match status" value="1"/>
</dbReference>
<dbReference type="EMBL" id="FPIW01000005">
    <property type="protein sequence ID" value="SFW23627.1"/>
    <property type="molecule type" value="Genomic_DNA"/>
</dbReference>
<name>A0AA94L1B5_DESDE</name>
<evidence type="ECO:0000313" key="1">
    <source>
        <dbReference type="EMBL" id="SFW23627.1"/>
    </source>
</evidence>
<organism evidence="1 2">
    <name type="scientific">Desulfovibrio desulfuricans</name>
    <dbReference type="NCBI Taxonomy" id="876"/>
    <lineage>
        <taxon>Bacteria</taxon>
        <taxon>Pseudomonadati</taxon>
        <taxon>Thermodesulfobacteriota</taxon>
        <taxon>Desulfovibrionia</taxon>
        <taxon>Desulfovibrionales</taxon>
        <taxon>Desulfovibrionaceae</taxon>
        <taxon>Desulfovibrio</taxon>
    </lineage>
</organism>
<dbReference type="RefSeq" id="WP_072311293.1">
    <property type="nucleotide sequence ID" value="NZ_FPIW01000005.1"/>
</dbReference>
<comment type="caution">
    <text evidence="1">The sequence shown here is derived from an EMBL/GenBank/DDBJ whole genome shotgun (WGS) entry which is preliminary data.</text>
</comment>
<sequence>MPELKPCPFCGAQPTLRENIYYGSGEYLASINCPCINGDVAESYFLRSGETQKQATNKSIAAWNTRTEPLPRALTWTTDPPKVPGWYWWRDVSHKGEATIQYMSQSQVERLKTYPGEEWAGPILTPLELEES</sequence>
<dbReference type="Proteomes" id="UP000182680">
    <property type="component" value="Unassembled WGS sequence"/>
</dbReference>